<proteinExistence type="predicted"/>
<dbReference type="AlphaFoldDB" id="A0A4C1YHX1"/>
<gene>
    <name evidence="2" type="ORF">EVAR_98537_1</name>
</gene>
<evidence type="ECO:0000256" key="1">
    <source>
        <dbReference type="SAM" id="MobiDB-lite"/>
    </source>
</evidence>
<keyword evidence="3" id="KW-1185">Reference proteome</keyword>
<dbReference type="EMBL" id="BGZK01001258">
    <property type="protein sequence ID" value="GBP75688.1"/>
    <property type="molecule type" value="Genomic_DNA"/>
</dbReference>
<organism evidence="2 3">
    <name type="scientific">Eumeta variegata</name>
    <name type="common">Bagworm moth</name>
    <name type="synonym">Eumeta japonica</name>
    <dbReference type="NCBI Taxonomy" id="151549"/>
    <lineage>
        <taxon>Eukaryota</taxon>
        <taxon>Metazoa</taxon>
        <taxon>Ecdysozoa</taxon>
        <taxon>Arthropoda</taxon>
        <taxon>Hexapoda</taxon>
        <taxon>Insecta</taxon>
        <taxon>Pterygota</taxon>
        <taxon>Neoptera</taxon>
        <taxon>Endopterygota</taxon>
        <taxon>Lepidoptera</taxon>
        <taxon>Glossata</taxon>
        <taxon>Ditrysia</taxon>
        <taxon>Tineoidea</taxon>
        <taxon>Psychidae</taxon>
        <taxon>Oiketicinae</taxon>
        <taxon>Eumeta</taxon>
    </lineage>
</organism>
<feature type="region of interest" description="Disordered" evidence="1">
    <location>
        <begin position="1"/>
        <end position="32"/>
    </location>
</feature>
<sequence>MFSQGTLERRRGQLGCPDTGHRHGAAPPKSPAGRCQLTVHLPSSIFTFPHAYAARHVSARRLSAVHSLDCYSFYLASAPSAHVHWPLRTSTFAVATPCNVFGGPSKPHDPRVAIFPFQIDRLGHWLYTLAVPSADCRLIAIVFTNARTMSSTRLDALSEARSV</sequence>
<name>A0A4C1YHX1_EUMVA</name>
<reference evidence="2 3" key="1">
    <citation type="journal article" date="2019" name="Commun. Biol.">
        <title>The bagworm genome reveals a unique fibroin gene that provides high tensile strength.</title>
        <authorList>
            <person name="Kono N."/>
            <person name="Nakamura H."/>
            <person name="Ohtoshi R."/>
            <person name="Tomita M."/>
            <person name="Numata K."/>
            <person name="Arakawa K."/>
        </authorList>
    </citation>
    <scope>NUCLEOTIDE SEQUENCE [LARGE SCALE GENOMIC DNA]</scope>
</reference>
<comment type="caution">
    <text evidence="2">The sequence shown here is derived from an EMBL/GenBank/DDBJ whole genome shotgun (WGS) entry which is preliminary data.</text>
</comment>
<accession>A0A4C1YHX1</accession>
<protein>
    <submittedName>
        <fullName evidence="2">Uncharacterized protein</fullName>
    </submittedName>
</protein>
<evidence type="ECO:0000313" key="2">
    <source>
        <dbReference type="EMBL" id="GBP75688.1"/>
    </source>
</evidence>
<evidence type="ECO:0000313" key="3">
    <source>
        <dbReference type="Proteomes" id="UP000299102"/>
    </source>
</evidence>
<dbReference type="Proteomes" id="UP000299102">
    <property type="component" value="Unassembled WGS sequence"/>
</dbReference>